<sequence>MNSAKWFLGINAGGSLLLMLALVLLAGCAAGPIPEGKMPPPQIVVAPAPAVAGSEGSLYTPNRGLALFEDTKARAVGDLVTVLLVESTQASKSATTSTSKASSVELGDIRAFGQPLNFDSSVSGKNSFGGAGASAQSNKLSGSLTVTVVERLPNGVLRVRGDKRLRLNQGEELMQIDGLVRGADITPANTVTSDRIAEARISYQGKGALADANAQGWLQRFFNSPWMPF</sequence>
<organism evidence="12 13">
    <name type="scientific">Stagnimonas aquatica</name>
    <dbReference type="NCBI Taxonomy" id="2689987"/>
    <lineage>
        <taxon>Bacteria</taxon>
        <taxon>Pseudomonadati</taxon>
        <taxon>Pseudomonadota</taxon>
        <taxon>Gammaproteobacteria</taxon>
        <taxon>Nevskiales</taxon>
        <taxon>Nevskiaceae</taxon>
        <taxon>Stagnimonas</taxon>
    </lineage>
</organism>
<comment type="caution">
    <text evidence="12">The sequence shown here is derived from an EMBL/GenBank/DDBJ whole genome shotgun (WGS) entry which is preliminary data.</text>
</comment>
<name>A0A3N0V517_9GAMM</name>
<evidence type="ECO:0000256" key="6">
    <source>
        <dbReference type="ARBA" id="ARBA00023136"/>
    </source>
</evidence>
<comment type="subunit">
    <text evidence="4 11">The basal body constitutes a major portion of the flagellar organelle and consists of four rings (L,P,S, and M) mounted on a central rod.</text>
</comment>
<protein>
    <recommendedName>
        <fullName evidence="11">Flagellar L-ring protein</fullName>
    </recommendedName>
    <alternativeName>
        <fullName evidence="11">Basal body L-ring protein</fullName>
    </alternativeName>
</protein>
<keyword evidence="12" id="KW-0966">Cell projection</keyword>
<keyword evidence="5 11" id="KW-0732">Signal</keyword>
<evidence type="ECO:0000256" key="7">
    <source>
        <dbReference type="ARBA" id="ARBA00023139"/>
    </source>
</evidence>
<keyword evidence="13" id="KW-1185">Reference proteome</keyword>
<dbReference type="RefSeq" id="WP_123212489.1">
    <property type="nucleotide sequence ID" value="NZ_RJVO01000007.1"/>
</dbReference>
<accession>A0A3N0V517</accession>
<keyword evidence="6 11" id="KW-0472">Membrane</keyword>
<dbReference type="NCBIfam" id="NF001304">
    <property type="entry name" value="PRK00249.1-4"/>
    <property type="match status" value="1"/>
</dbReference>
<comment type="similarity">
    <text evidence="3 11">Belongs to the FlgH family.</text>
</comment>
<dbReference type="GO" id="GO:0009279">
    <property type="term" value="C:cell outer membrane"/>
    <property type="evidence" value="ECO:0007669"/>
    <property type="project" value="UniProtKB-SubCell"/>
</dbReference>
<dbReference type="InParanoid" id="A0A3N0V517"/>
<proteinExistence type="inferred from homology"/>
<dbReference type="Pfam" id="PF02107">
    <property type="entry name" value="FlgH"/>
    <property type="match status" value="1"/>
</dbReference>
<evidence type="ECO:0000256" key="1">
    <source>
        <dbReference type="ARBA" id="ARBA00002591"/>
    </source>
</evidence>
<keyword evidence="12" id="KW-0969">Cilium</keyword>
<dbReference type="GO" id="GO:0003774">
    <property type="term" value="F:cytoskeletal motor activity"/>
    <property type="evidence" value="ECO:0007669"/>
    <property type="project" value="InterPro"/>
</dbReference>
<dbReference type="AlphaFoldDB" id="A0A3N0V517"/>
<dbReference type="PANTHER" id="PTHR34933:SF1">
    <property type="entry name" value="FLAGELLAR L-RING PROTEIN"/>
    <property type="match status" value="1"/>
</dbReference>
<gene>
    <name evidence="11 12" type="primary">flgH</name>
    <name evidence="12" type="ORF">ED208_13695</name>
</gene>
<evidence type="ECO:0000313" key="13">
    <source>
        <dbReference type="Proteomes" id="UP000282106"/>
    </source>
</evidence>
<keyword evidence="8 11" id="KW-0975">Bacterial flagellum</keyword>
<dbReference type="HAMAP" id="MF_00415">
    <property type="entry name" value="FlgH"/>
    <property type="match status" value="1"/>
</dbReference>
<evidence type="ECO:0000256" key="8">
    <source>
        <dbReference type="ARBA" id="ARBA00023143"/>
    </source>
</evidence>
<dbReference type="FunCoup" id="A0A3N0V517">
    <property type="interactions" value="88"/>
</dbReference>
<evidence type="ECO:0000256" key="11">
    <source>
        <dbReference type="HAMAP-Rule" id="MF_00415"/>
    </source>
</evidence>
<evidence type="ECO:0000256" key="9">
    <source>
        <dbReference type="ARBA" id="ARBA00023237"/>
    </source>
</evidence>
<evidence type="ECO:0000256" key="3">
    <source>
        <dbReference type="ARBA" id="ARBA00006929"/>
    </source>
</evidence>
<keyword evidence="10 11" id="KW-0449">Lipoprotein</keyword>
<keyword evidence="9 11" id="KW-0998">Cell outer membrane</keyword>
<comment type="subcellular location">
    <subcellularLocation>
        <location evidence="11">Cell outer membrane</location>
        <topology evidence="11">Lipid-anchor</topology>
    </subcellularLocation>
    <subcellularLocation>
        <location evidence="11">Bacterial flagellum basal body</location>
    </subcellularLocation>
    <subcellularLocation>
        <location evidence="2">Membrane</location>
        <topology evidence="2">Lipid-anchor</topology>
    </subcellularLocation>
</comment>
<evidence type="ECO:0000256" key="4">
    <source>
        <dbReference type="ARBA" id="ARBA00011439"/>
    </source>
</evidence>
<keyword evidence="12" id="KW-0282">Flagellum</keyword>
<dbReference type="Proteomes" id="UP000282106">
    <property type="component" value="Unassembled WGS sequence"/>
</dbReference>
<comment type="function">
    <text evidence="1 11">Assembles around the rod to form the L-ring and probably protects the motor/basal body from shearing forces during rotation.</text>
</comment>
<dbReference type="InterPro" id="IPR000527">
    <property type="entry name" value="Flag_Lring"/>
</dbReference>
<dbReference type="PRINTS" id="PR01008">
    <property type="entry name" value="FLGLRINGFLGH"/>
</dbReference>
<evidence type="ECO:0000256" key="10">
    <source>
        <dbReference type="ARBA" id="ARBA00023288"/>
    </source>
</evidence>
<evidence type="ECO:0000313" key="12">
    <source>
        <dbReference type="EMBL" id="ROH87765.1"/>
    </source>
</evidence>
<dbReference type="PANTHER" id="PTHR34933">
    <property type="entry name" value="FLAGELLAR L-RING PROTEIN"/>
    <property type="match status" value="1"/>
</dbReference>
<dbReference type="PROSITE" id="PS51257">
    <property type="entry name" value="PROKAR_LIPOPROTEIN"/>
    <property type="match status" value="1"/>
</dbReference>
<dbReference type="EMBL" id="RJVO01000007">
    <property type="protein sequence ID" value="ROH87765.1"/>
    <property type="molecule type" value="Genomic_DNA"/>
</dbReference>
<evidence type="ECO:0000256" key="2">
    <source>
        <dbReference type="ARBA" id="ARBA00004635"/>
    </source>
</evidence>
<keyword evidence="7" id="KW-0564">Palmitate</keyword>
<reference evidence="12 13" key="1">
    <citation type="submission" date="2018-10" db="EMBL/GenBank/DDBJ databases">
        <authorList>
            <person name="Chen W.-M."/>
        </authorList>
    </citation>
    <scope>NUCLEOTIDE SEQUENCE [LARGE SCALE GENOMIC DNA]</scope>
    <source>
        <strain evidence="12 13">THS-13</strain>
    </source>
</reference>
<dbReference type="GO" id="GO:0071973">
    <property type="term" value="P:bacterial-type flagellum-dependent cell motility"/>
    <property type="evidence" value="ECO:0007669"/>
    <property type="project" value="InterPro"/>
</dbReference>
<dbReference type="GO" id="GO:0009427">
    <property type="term" value="C:bacterial-type flagellum basal body, distal rod, L ring"/>
    <property type="evidence" value="ECO:0007669"/>
    <property type="project" value="InterPro"/>
</dbReference>
<evidence type="ECO:0000256" key="5">
    <source>
        <dbReference type="ARBA" id="ARBA00022729"/>
    </source>
</evidence>